<organism evidence="1">
    <name type="scientific">mine drainage metagenome</name>
    <dbReference type="NCBI Taxonomy" id="410659"/>
    <lineage>
        <taxon>unclassified sequences</taxon>
        <taxon>metagenomes</taxon>
        <taxon>ecological metagenomes</taxon>
    </lineage>
</organism>
<protein>
    <submittedName>
        <fullName evidence="1">Uncharacterized protein</fullName>
    </submittedName>
</protein>
<dbReference type="AlphaFoldDB" id="A0A1J5PD40"/>
<name>A0A1J5PD40_9ZZZZ</name>
<proteinExistence type="predicted"/>
<gene>
    <name evidence="1" type="ORF">GALL_530210</name>
</gene>
<dbReference type="EMBL" id="MLJW01007340">
    <property type="protein sequence ID" value="OIQ65420.1"/>
    <property type="molecule type" value="Genomic_DNA"/>
</dbReference>
<evidence type="ECO:0000313" key="1">
    <source>
        <dbReference type="EMBL" id="OIQ65420.1"/>
    </source>
</evidence>
<comment type="caution">
    <text evidence="1">The sequence shown here is derived from an EMBL/GenBank/DDBJ whole genome shotgun (WGS) entry which is preliminary data.</text>
</comment>
<reference evidence="1" key="1">
    <citation type="submission" date="2016-10" db="EMBL/GenBank/DDBJ databases">
        <title>Sequence of Gallionella enrichment culture.</title>
        <authorList>
            <person name="Poehlein A."/>
            <person name="Muehling M."/>
            <person name="Daniel R."/>
        </authorList>
    </citation>
    <scope>NUCLEOTIDE SEQUENCE</scope>
</reference>
<accession>A0A1J5PD40</accession>
<sequence>MLLGLAHHPAVGVIELGAKPLGVAEIGKALIVRMRPEHAAGVLDRAPINLGTRRHLAHERDRTVGIGAIGAIDLLDDVEIGEMVAVEHEVVAAAHFWNLVDRKADRLIGHGRDVEQRDGDNQRIDHRRGQYHQRIGVDQIPRRPRLEFAVDPQHFLLEHDPAVFDAETQFFAPFRQFRLDLGLDLTQLLHQQVELRGHIASFQIHPVITGFTERSPMQPIPEYKNPGKT</sequence>